<dbReference type="GO" id="GO:0008270">
    <property type="term" value="F:zinc ion binding"/>
    <property type="evidence" value="ECO:0007669"/>
    <property type="project" value="InterPro"/>
</dbReference>
<evidence type="ECO:0000313" key="4">
    <source>
        <dbReference type="EMBL" id="VVV84934.1"/>
    </source>
</evidence>
<evidence type="ECO:0000259" key="3">
    <source>
        <dbReference type="Pfam" id="PF14432"/>
    </source>
</evidence>
<reference evidence="4" key="1">
    <citation type="submission" date="2019-09" db="EMBL/GenBank/DDBJ databases">
        <authorList>
            <person name="Zhang L."/>
        </authorList>
    </citation>
    <scope>NUCLEOTIDE SEQUENCE</scope>
</reference>
<dbReference type="OrthoDB" id="185373at2759"/>
<keyword evidence="1" id="KW-0677">Repeat</keyword>
<dbReference type="Pfam" id="PF01535">
    <property type="entry name" value="PPR"/>
    <property type="match status" value="4"/>
</dbReference>
<feature type="repeat" description="PPR" evidence="2">
    <location>
        <begin position="71"/>
        <end position="105"/>
    </location>
</feature>
<evidence type="ECO:0000256" key="2">
    <source>
        <dbReference type="PROSITE-ProRule" id="PRU00708"/>
    </source>
</evidence>
<dbReference type="GO" id="GO:0003723">
    <property type="term" value="F:RNA binding"/>
    <property type="evidence" value="ECO:0007669"/>
    <property type="project" value="InterPro"/>
</dbReference>
<dbReference type="OMA" id="TLLWGCK"/>
<dbReference type="Pfam" id="PF20431">
    <property type="entry name" value="E_motif"/>
    <property type="match status" value="1"/>
</dbReference>
<feature type="repeat" description="PPR" evidence="2">
    <location>
        <begin position="141"/>
        <end position="171"/>
    </location>
</feature>
<dbReference type="InterPro" id="IPR011990">
    <property type="entry name" value="TPR-like_helical_dom_sf"/>
</dbReference>
<dbReference type="PANTHER" id="PTHR47926">
    <property type="entry name" value="PENTATRICOPEPTIDE REPEAT-CONTAINING PROTEIN"/>
    <property type="match status" value="1"/>
</dbReference>
<name>A0A5K0Z6L3_9MAGN</name>
<dbReference type="InterPro" id="IPR032867">
    <property type="entry name" value="DYW_dom"/>
</dbReference>
<dbReference type="FunFam" id="1.25.40.10:FF:000427">
    <property type="entry name" value="Pentatricopeptide repeat-containing protein chloroplastic"/>
    <property type="match status" value="1"/>
</dbReference>
<dbReference type="PANTHER" id="PTHR47926:SF461">
    <property type="entry name" value="PENTATRICOPEPTIDE REPEAT SUPERFAMILY PROTEIN"/>
    <property type="match status" value="1"/>
</dbReference>
<feature type="repeat" description="PPR" evidence="2">
    <location>
        <begin position="273"/>
        <end position="307"/>
    </location>
</feature>
<dbReference type="GO" id="GO:0009451">
    <property type="term" value="P:RNA modification"/>
    <property type="evidence" value="ECO:0007669"/>
    <property type="project" value="InterPro"/>
</dbReference>
<feature type="domain" description="DYW" evidence="3">
    <location>
        <begin position="489"/>
        <end position="581"/>
    </location>
</feature>
<dbReference type="EMBL" id="LR721778">
    <property type="protein sequence ID" value="VVV84934.1"/>
    <property type="molecule type" value="Genomic_DNA"/>
</dbReference>
<dbReference type="Pfam" id="PF14432">
    <property type="entry name" value="DYW_deaminase"/>
    <property type="match status" value="1"/>
</dbReference>
<organism evidence="4">
    <name type="scientific">Nymphaea colorata</name>
    <name type="common">pocket water lily</name>
    <dbReference type="NCBI Taxonomy" id="210225"/>
    <lineage>
        <taxon>Eukaryota</taxon>
        <taxon>Viridiplantae</taxon>
        <taxon>Streptophyta</taxon>
        <taxon>Embryophyta</taxon>
        <taxon>Tracheophyta</taxon>
        <taxon>Spermatophyta</taxon>
        <taxon>Magnoliopsida</taxon>
        <taxon>Nymphaeales</taxon>
        <taxon>Nymphaeaceae</taxon>
        <taxon>Nymphaea</taxon>
    </lineage>
</organism>
<dbReference type="InterPro" id="IPR046960">
    <property type="entry name" value="PPR_At4g14850-like_plant"/>
</dbReference>
<dbReference type="InterPro" id="IPR002885">
    <property type="entry name" value="PPR_rpt"/>
</dbReference>
<dbReference type="PROSITE" id="PS51375">
    <property type="entry name" value="PPR"/>
    <property type="match status" value="4"/>
</dbReference>
<dbReference type="Pfam" id="PF13041">
    <property type="entry name" value="PPR_2"/>
    <property type="match status" value="2"/>
</dbReference>
<dbReference type="Gramene" id="NC13G0027770.1">
    <property type="protein sequence ID" value="NC13G0027770.1:cds"/>
    <property type="gene ID" value="NC13G0027770"/>
</dbReference>
<feature type="repeat" description="PPR" evidence="2">
    <location>
        <begin position="172"/>
        <end position="206"/>
    </location>
</feature>
<dbReference type="InterPro" id="IPR046848">
    <property type="entry name" value="E_motif"/>
</dbReference>
<dbReference type="AlphaFoldDB" id="A0A5K0Z6L3"/>
<sequence>MAPASNSILSPQGEVITSMNHAHQIHAHIVKNGGTQCNTLPLTKLLSFTPLSSCGDIRCTNLIFTSMNSPTTYLCNAIIRGYAGSTTPEKSILLFCALRELGVKPDHFTYTFLLKACSSLRATAEGKQIHGLVCKAGLVCDCYVQNSLIHMYCRGSELSAARQVFAKMPERDVVSWTSMMSGYVANDRSLDALLLLKQMEADGLVPNEATVLAALRACADLGALSVGRKLHDFIRRKGFDSNARVVTALIDMYAKCGRIDLASEVFDGSPRVDVFSWTAMISGLAIHGLCESSLECFARMQSLEIQPDEMTLTAVLAACRNAGWVSEGMKLFESMEASYGVIPTIQHYGCIVDLLARAGQLEEAEKLIEAMPMEADAVLWRTLVWGCRLHGDIARGERLVKQKLLAHETDDSGNYVLLCNLYASAKKWQEKARVRKLMKARKIEKPPGTSMIEVNGTIHEFLAGDSEHPEAGKIYAKWDDIAERLRLEGHHPKISEVMLDIEDEGKVLSLHHHSEKLAIAFGLIKTNPDERILIVKNLRSCEDCHSSMKLISKIYRREIIIRDRIRFHHFKNGSCSCKDFW</sequence>
<dbReference type="NCBIfam" id="TIGR00756">
    <property type="entry name" value="PPR"/>
    <property type="match status" value="3"/>
</dbReference>
<gene>
    <name evidence="4" type="ORF">NYM_LOCUS9515</name>
</gene>
<dbReference type="FunFam" id="1.25.40.10:FF:000242">
    <property type="entry name" value="Pentatricopeptide repeat-containing protein"/>
    <property type="match status" value="1"/>
</dbReference>
<accession>A0A5K0Z6L3</accession>
<proteinExistence type="predicted"/>
<evidence type="ECO:0000256" key="1">
    <source>
        <dbReference type="ARBA" id="ARBA00022737"/>
    </source>
</evidence>
<protein>
    <recommendedName>
        <fullName evidence="3">DYW domain-containing protein</fullName>
    </recommendedName>
</protein>
<dbReference type="Gene3D" id="1.25.40.10">
    <property type="entry name" value="Tetratricopeptide repeat domain"/>
    <property type="match status" value="3"/>
</dbReference>